<dbReference type="PANTHER" id="PTHR11092">
    <property type="entry name" value="SUGAR NUCLEOTIDE EPIMERASE RELATED"/>
    <property type="match status" value="1"/>
</dbReference>
<dbReference type="InterPro" id="IPR036291">
    <property type="entry name" value="NAD(P)-bd_dom_sf"/>
</dbReference>
<gene>
    <name evidence="3" type="ORF">GBAR_LOCUS26832</name>
</gene>
<accession>A0AA35TJE4</accession>
<sequence>MHILVSGTSGLIGSALTPELEAAGHRITRLVRGRARPGWGEVAWEPEAGRMPPQVLEGVDAIVHLAGESIVGRWTADKKRRIYESRVRGTQILCEALRQVVKPPKTFVCASAIGYYGNRGERLLLEESRAGEDFLARVCVDWEAAAAPAAERGIRVVSLRLGVVLSSTGGALAQMLPPFRLGLGGVLGGGAQFMSWIALDDVVGAISHVLTTESLHGAVNLVAPEPVSNRDFTKTLGRVLRRPTRFAVPAFAVRLMFGEMADALLLASTRVAPGKLNASGYTFRYPEFEEALRHVLGKPLPAPEPSVEAPVL</sequence>
<dbReference type="Pfam" id="PF08338">
    <property type="entry name" value="DUF1731"/>
    <property type="match status" value="1"/>
</dbReference>
<feature type="domain" description="NAD-dependent epimerase/dehydratase" evidence="1">
    <location>
        <begin position="3"/>
        <end position="212"/>
    </location>
</feature>
<dbReference type="InterPro" id="IPR013549">
    <property type="entry name" value="DUF1731"/>
</dbReference>
<dbReference type="InterPro" id="IPR010099">
    <property type="entry name" value="SDR39U1"/>
</dbReference>
<dbReference type="NCBIfam" id="TIGR01777">
    <property type="entry name" value="yfcH"/>
    <property type="match status" value="1"/>
</dbReference>
<dbReference type="CDD" id="cd05242">
    <property type="entry name" value="SDR_a8"/>
    <property type="match status" value="1"/>
</dbReference>
<evidence type="ECO:0000259" key="1">
    <source>
        <dbReference type="Pfam" id="PF01370"/>
    </source>
</evidence>
<evidence type="ECO:0000313" key="4">
    <source>
        <dbReference type="Proteomes" id="UP001174909"/>
    </source>
</evidence>
<dbReference type="InterPro" id="IPR001509">
    <property type="entry name" value="Epimerase_deHydtase"/>
</dbReference>
<dbReference type="AlphaFoldDB" id="A0AA35TJE4"/>
<proteinExistence type="predicted"/>
<comment type="caution">
    <text evidence="3">The sequence shown here is derived from an EMBL/GenBank/DDBJ whole genome shotgun (WGS) entry which is preliminary data.</text>
</comment>
<dbReference type="SUPFAM" id="SSF51735">
    <property type="entry name" value="NAD(P)-binding Rossmann-fold domains"/>
    <property type="match status" value="1"/>
</dbReference>
<dbReference type="EMBL" id="CASHTH010003739">
    <property type="protein sequence ID" value="CAI8048661.1"/>
    <property type="molecule type" value="Genomic_DNA"/>
</dbReference>
<evidence type="ECO:0000259" key="2">
    <source>
        <dbReference type="Pfam" id="PF08338"/>
    </source>
</evidence>
<evidence type="ECO:0000313" key="3">
    <source>
        <dbReference type="EMBL" id="CAI8048661.1"/>
    </source>
</evidence>
<protein>
    <submittedName>
        <fullName evidence="3">Epimerase family protein Mb2239</fullName>
    </submittedName>
</protein>
<name>A0AA35TJE4_GEOBA</name>
<keyword evidence="4" id="KW-1185">Reference proteome</keyword>
<dbReference type="Pfam" id="PF01370">
    <property type="entry name" value="Epimerase"/>
    <property type="match status" value="1"/>
</dbReference>
<dbReference type="Gene3D" id="3.40.50.720">
    <property type="entry name" value="NAD(P)-binding Rossmann-like Domain"/>
    <property type="match status" value="1"/>
</dbReference>
<dbReference type="PANTHER" id="PTHR11092:SF0">
    <property type="entry name" value="EPIMERASE FAMILY PROTEIN SDR39U1"/>
    <property type="match status" value="1"/>
</dbReference>
<dbReference type="Proteomes" id="UP001174909">
    <property type="component" value="Unassembled WGS sequence"/>
</dbReference>
<feature type="domain" description="DUF1731" evidence="2">
    <location>
        <begin position="248"/>
        <end position="295"/>
    </location>
</feature>
<reference evidence="3" key="1">
    <citation type="submission" date="2023-03" db="EMBL/GenBank/DDBJ databases">
        <authorList>
            <person name="Steffen K."/>
            <person name="Cardenas P."/>
        </authorList>
    </citation>
    <scope>NUCLEOTIDE SEQUENCE</scope>
</reference>
<organism evidence="3 4">
    <name type="scientific">Geodia barretti</name>
    <name type="common">Barrett's horny sponge</name>
    <dbReference type="NCBI Taxonomy" id="519541"/>
    <lineage>
        <taxon>Eukaryota</taxon>
        <taxon>Metazoa</taxon>
        <taxon>Porifera</taxon>
        <taxon>Demospongiae</taxon>
        <taxon>Heteroscleromorpha</taxon>
        <taxon>Tetractinellida</taxon>
        <taxon>Astrophorina</taxon>
        <taxon>Geodiidae</taxon>
        <taxon>Geodia</taxon>
    </lineage>
</organism>